<accession>A0A0G2DZA6</accession>
<name>A0A0G2DZA6_PHACM</name>
<dbReference type="Pfam" id="PF12754">
    <property type="entry name" value="Get5_N"/>
    <property type="match status" value="1"/>
</dbReference>
<feature type="compositionally biased region" description="Pro residues" evidence="1">
    <location>
        <begin position="43"/>
        <end position="62"/>
    </location>
</feature>
<dbReference type="OrthoDB" id="5366541at2759"/>
<protein>
    <recommendedName>
        <fullName evidence="6">Ubiquitin-like domain-containing protein</fullName>
    </recommendedName>
</protein>
<dbReference type="AlphaFoldDB" id="A0A0G2DZA6"/>
<evidence type="ECO:0000256" key="1">
    <source>
        <dbReference type="SAM" id="MobiDB-lite"/>
    </source>
</evidence>
<feature type="domain" description="Get5 N-terminal" evidence="2">
    <location>
        <begin position="6"/>
        <end position="157"/>
    </location>
</feature>
<comment type="caution">
    <text evidence="4">The sequence shown here is derived from an EMBL/GenBank/DDBJ whole genome shotgun (WGS) entry which is preliminary data.</text>
</comment>
<dbReference type="InterPro" id="IPR024737">
    <property type="entry name" value="Get5_N"/>
</dbReference>
<reference evidence="4 5" key="2">
    <citation type="submission" date="2015-05" db="EMBL/GenBank/DDBJ databases">
        <authorList>
            <person name="Morales-Cruz A."/>
            <person name="Amrine K.C."/>
            <person name="Cantu D."/>
        </authorList>
    </citation>
    <scope>NUCLEOTIDE SEQUENCE [LARGE SCALE GENOMIC DNA]</scope>
    <source>
        <strain evidence="4">UCRPC4</strain>
    </source>
</reference>
<keyword evidence="5" id="KW-1185">Reference proteome</keyword>
<dbReference type="Gene3D" id="1.10.286.70">
    <property type="entry name" value="Get5 dimerization domain"/>
    <property type="match status" value="1"/>
</dbReference>
<evidence type="ECO:0000259" key="2">
    <source>
        <dbReference type="Pfam" id="PF12754"/>
    </source>
</evidence>
<evidence type="ECO:0000313" key="4">
    <source>
        <dbReference type="EMBL" id="KKY15879.1"/>
    </source>
</evidence>
<organism evidence="4 5">
    <name type="scientific">Phaeomoniella chlamydospora</name>
    <name type="common">Phaeoacremonium chlamydosporum</name>
    <dbReference type="NCBI Taxonomy" id="158046"/>
    <lineage>
        <taxon>Eukaryota</taxon>
        <taxon>Fungi</taxon>
        <taxon>Dikarya</taxon>
        <taxon>Ascomycota</taxon>
        <taxon>Pezizomycotina</taxon>
        <taxon>Eurotiomycetes</taxon>
        <taxon>Chaetothyriomycetidae</taxon>
        <taxon>Phaeomoniellales</taxon>
        <taxon>Phaeomoniellaceae</taxon>
        <taxon>Phaeomoniella</taxon>
    </lineage>
</organism>
<dbReference type="InterPro" id="IPR049256">
    <property type="entry name" value="Get5_C"/>
</dbReference>
<sequence length="233" mass="24975">MSELTFTKSFLTNLDSKPQKYSADYVFPPSSFTPRTPFTLPKLPHPPYPLPPQPTTAAPPPGSTASDTVTLVLKSSRKPPLDVTLNNVSASETTIAQLREAVRKDLEAQGSVADVSKIKVLYNKKPIPPSKNTVADAIGNDVAAGKTIELGIMILGGISTPTPGTPSMPAAAPEPMEGLEKVTSPSPAQGPSGQQVLETVEFWDDLQGFLEQRLKDETEAARLRGIFKNAWRA</sequence>
<feature type="region of interest" description="Disordered" evidence="1">
    <location>
        <begin position="36"/>
        <end position="65"/>
    </location>
</feature>
<dbReference type="Pfam" id="PF17183">
    <property type="entry name" value="Get5_C"/>
    <property type="match status" value="1"/>
</dbReference>
<feature type="domain" description="Get5 C-terminal" evidence="3">
    <location>
        <begin position="185"/>
        <end position="232"/>
    </location>
</feature>
<reference evidence="4 5" key="1">
    <citation type="submission" date="2015-05" db="EMBL/GenBank/DDBJ databases">
        <title>Distinctive expansion of gene families associated with plant cell wall degradation and secondary metabolism in the genomes of grapevine trunk pathogens.</title>
        <authorList>
            <person name="Lawrence D.P."/>
            <person name="Travadon R."/>
            <person name="Rolshausen P.E."/>
            <person name="Baumgartner K."/>
        </authorList>
    </citation>
    <scope>NUCLEOTIDE SEQUENCE [LARGE SCALE GENOMIC DNA]</scope>
    <source>
        <strain evidence="4">UCRPC4</strain>
    </source>
</reference>
<evidence type="ECO:0008006" key="6">
    <source>
        <dbReference type="Google" id="ProtNLM"/>
    </source>
</evidence>
<feature type="region of interest" description="Disordered" evidence="1">
    <location>
        <begin position="163"/>
        <end position="193"/>
    </location>
</feature>
<proteinExistence type="predicted"/>
<gene>
    <name evidence="4" type="ORF">UCRPC4_g06065</name>
</gene>
<dbReference type="Proteomes" id="UP000053317">
    <property type="component" value="Unassembled WGS sequence"/>
</dbReference>
<evidence type="ECO:0000313" key="5">
    <source>
        <dbReference type="Proteomes" id="UP000053317"/>
    </source>
</evidence>
<feature type="compositionally biased region" description="Polar residues" evidence="1">
    <location>
        <begin position="183"/>
        <end position="193"/>
    </location>
</feature>
<evidence type="ECO:0000259" key="3">
    <source>
        <dbReference type="Pfam" id="PF17183"/>
    </source>
</evidence>
<dbReference type="EMBL" id="LCWF01000171">
    <property type="protein sequence ID" value="KKY15879.1"/>
    <property type="molecule type" value="Genomic_DNA"/>
</dbReference>